<dbReference type="InterPro" id="IPR050789">
    <property type="entry name" value="Diverse_Enzym_Activities"/>
</dbReference>
<dbReference type="Pfam" id="PF00144">
    <property type="entry name" value="Beta-lactamase"/>
    <property type="match status" value="1"/>
</dbReference>
<keyword evidence="2" id="KW-0378">Hydrolase</keyword>
<dbReference type="PANTHER" id="PTHR43283">
    <property type="entry name" value="BETA-LACTAMASE-RELATED"/>
    <property type="match status" value="1"/>
</dbReference>
<evidence type="ECO:0000313" key="2">
    <source>
        <dbReference type="EMBL" id="KUM26743.1"/>
    </source>
</evidence>
<dbReference type="PANTHER" id="PTHR43283:SF7">
    <property type="entry name" value="BETA-LACTAMASE-RELATED DOMAIN-CONTAINING PROTEIN"/>
    <property type="match status" value="1"/>
</dbReference>
<dbReference type="EMBL" id="LPWA01000102">
    <property type="protein sequence ID" value="KUM26743.1"/>
    <property type="molecule type" value="Genomic_DNA"/>
</dbReference>
<name>A0A101KTK0_RHILI</name>
<reference evidence="2 3" key="1">
    <citation type="submission" date="2015-12" db="EMBL/GenBank/DDBJ databases">
        <title>Draft genome sequence of Mesorhizobium sp. UFLA 01-765, a multitolerant efficient symbiont and plant-growth promoting strain isolated from Zn-mining soil using Leucaena leucocephala as a trap plant.</title>
        <authorList>
            <person name="Rangel W.M."/>
            <person name="Thijs S."/>
            <person name="Longatti S.M."/>
            <person name="Moreira F.M."/>
            <person name="Weyens N."/>
            <person name="Vangronsveld J."/>
            <person name="Van Hamme J.D."/>
            <person name="Bottos E.M."/>
            <person name="Rineau F."/>
        </authorList>
    </citation>
    <scope>NUCLEOTIDE SEQUENCE [LARGE SCALE GENOMIC DNA]</scope>
    <source>
        <strain evidence="2 3">UFLA 01-765</strain>
    </source>
</reference>
<gene>
    <name evidence="2" type="ORF">AU467_19640</name>
</gene>
<dbReference type="SUPFAM" id="SSF56601">
    <property type="entry name" value="beta-lactamase/transpeptidase-like"/>
    <property type="match status" value="1"/>
</dbReference>
<organism evidence="2 3">
    <name type="scientific">Rhizobium loti</name>
    <name type="common">Mesorhizobium loti</name>
    <dbReference type="NCBI Taxonomy" id="381"/>
    <lineage>
        <taxon>Bacteria</taxon>
        <taxon>Pseudomonadati</taxon>
        <taxon>Pseudomonadota</taxon>
        <taxon>Alphaproteobacteria</taxon>
        <taxon>Hyphomicrobiales</taxon>
        <taxon>Phyllobacteriaceae</taxon>
        <taxon>Mesorhizobium</taxon>
    </lineage>
</organism>
<proteinExistence type="predicted"/>
<evidence type="ECO:0000259" key="1">
    <source>
        <dbReference type="Pfam" id="PF00144"/>
    </source>
</evidence>
<comment type="caution">
    <text evidence="2">The sequence shown here is derived from an EMBL/GenBank/DDBJ whole genome shotgun (WGS) entry which is preliminary data.</text>
</comment>
<accession>A0A101KTK0</accession>
<feature type="domain" description="Beta-lactamase-related" evidence="1">
    <location>
        <begin position="103"/>
        <end position="387"/>
    </location>
</feature>
<dbReference type="InterPro" id="IPR001466">
    <property type="entry name" value="Beta-lactam-related"/>
</dbReference>
<dbReference type="GO" id="GO:0016787">
    <property type="term" value="F:hydrolase activity"/>
    <property type="evidence" value="ECO:0007669"/>
    <property type="project" value="UniProtKB-KW"/>
</dbReference>
<dbReference type="OrthoDB" id="9814204at2"/>
<sequence length="410" mass="46468">MGTLEFNGRHYLDGRASDPRELGWMRGAPVPSDKRITFDDGTFRDFPNIRWSFSHMRELMPTVNVWRGRSKPSQFDRGEMLDEIDALSFADVNGVIRRFDDALIDTYVDGVLVLHRGKIVYERYFGALEPHLPHECQSCTKSYTGTLAAALVHEGVLDESEIISHYLPELRSTAWEDATLRQVMDMQTGLAFREGYDEHSDIWQYRWAFGRLPRPTGYDGPRTSCDYLRTVRKQGVHGGFAYQSLNTQVLGWVMMRVTGRSFAQLLQERLWAPLGCEEDGYLEVDPGGMPLAEGGLSATLRDFARFGELMRCEGQWNGEQIIPASVVHDVRRGGKRAKVNSPYSYRSQWWVSNDELGSFEARGIHGQRLYVAPEAEMVVAVFASHPVADSASESITSPQLLMLGRMLRSK</sequence>
<evidence type="ECO:0000313" key="3">
    <source>
        <dbReference type="Proteomes" id="UP000053176"/>
    </source>
</evidence>
<dbReference type="Proteomes" id="UP000053176">
    <property type="component" value="Unassembled WGS sequence"/>
</dbReference>
<dbReference type="AlphaFoldDB" id="A0A101KTK0"/>
<protein>
    <submittedName>
        <fullName evidence="2">6-aminohexanoate hydrolase</fullName>
    </submittedName>
</protein>
<dbReference type="InterPro" id="IPR012338">
    <property type="entry name" value="Beta-lactam/transpept-like"/>
</dbReference>
<dbReference type="Gene3D" id="3.40.710.10">
    <property type="entry name" value="DD-peptidase/beta-lactamase superfamily"/>
    <property type="match status" value="1"/>
</dbReference>